<dbReference type="SUPFAM" id="SSF46785">
    <property type="entry name" value="Winged helix' DNA-binding domain"/>
    <property type="match status" value="1"/>
</dbReference>
<dbReference type="InterPro" id="IPR036390">
    <property type="entry name" value="WH_DNA-bd_sf"/>
</dbReference>
<dbReference type="GO" id="GO:0006950">
    <property type="term" value="P:response to stress"/>
    <property type="evidence" value="ECO:0007669"/>
    <property type="project" value="TreeGrafter"/>
</dbReference>
<dbReference type="InterPro" id="IPR039422">
    <property type="entry name" value="MarR/SlyA-like"/>
</dbReference>
<keyword evidence="2" id="KW-0238">DNA-binding</keyword>
<reference evidence="2 3" key="1">
    <citation type="submission" date="2018-07" db="EMBL/GenBank/DDBJ databases">
        <title>Genomic Encyclopedia of Type Strains, Phase IV (KMG-IV): sequencing the most valuable type-strain genomes for metagenomic binning, comparative biology and taxonomic classification.</title>
        <authorList>
            <person name="Goeker M."/>
        </authorList>
    </citation>
    <scope>NUCLEOTIDE SEQUENCE [LARGE SCALE GENOMIC DNA]</scope>
    <source>
        <strain evidence="2 3">DSM 44290</strain>
    </source>
</reference>
<sequence>MATVNKDEEAIAAIERAMVAIRRSQTRRALNRLGAKGIDVAIDPTLFGVLDAVEAHQETATITDIAHALNIDQPRASRLVARAVSEGFLRREADQSDARRVLLRLTPKARTTLTRAHTTRQAIFARTTAHWPPTDRSEFARLLTQFVTDFQQNLE</sequence>
<dbReference type="SMART" id="SM00347">
    <property type="entry name" value="HTH_MARR"/>
    <property type="match status" value="1"/>
</dbReference>
<dbReference type="AlphaFoldDB" id="A0A370IEQ3"/>
<evidence type="ECO:0000313" key="2">
    <source>
        <dbReference type="EMBL" id="RDI69206.1"/>
    </source>
</evidence>
<gene>
    <name evidence="2" type="ORF">DFR76_101744</name>
</gene>
<dbReference type="Pfam" id="PF12802">
    <property type="entry name" value="MarR_2"/>
    <property type="match status" value="1"/>
</dbReference>
<accession>A0A370IEQ3</accession>
<dbReference type="PROSITE" id="PS50995">
    <property type="entry name" value="HTH_MARR_2"/>
    <property type="match status" value="1"/>
</dbReference>
<evidence type="ECO:0000313" key="3">
    <source>
        <dbReference type="Proteomes" id="UP000254869"/>
    </source>
</evidence>
<dbReference type="InterPro" id="IPR000835">
    <property type="entry name" value="HTH_MarR-typ"/>
</dbReference>
<dbReference type="PANTHER" id="PTHR33164:SF57">
    <property type="entry name" value="MARR-FAMILY TRANSCRIPTIONAL REGULATOR"/>
    <property type="match status" value="1"/>
</dbReference>
<keyword evidence="3" id="KW-1185">Reference proteome</keyword>
<dbReference type="EMBL" id="QQBC01000001">
    <property type="protein sequence ID" value="RDI69206.1"/>
    <property type="molecule type" value="Genomic_DNA"/>
</dbReference>
<dbReference type="Proteomes" id="UP000254869">
    <property type="component" value="Unassembled WGS sequence"/>
</dbReference>
<dbReference type="GO" id="GO:0003700">
    <property type="term" value="F:DNA-binding transcription factor activity"/>
    <property type="evidence" value="ECO:0007669"/>
    <property type="project" value="InterPro"/>
</dbReference>
<organism evidence="2 3">
    <name type="scientific">Nocardia pseudobrasiliensis</name>
    <dbReference type="NCBI Taxonomy" id="45979"/>
    <lineage>
        <taxon>Bacteria</taxon>
        <taxon>Bacillati</taxon>
        <taxon>Actinomycetota</taxon>
        <taxon>Actinomycetes</taxon>
        <taxon>Mycobacteriales</taxon>
        <taxon>Nocardiaceae</taxon>
        <taxon>Nocardia</taxon>
    </lineage>
</organism>
<feature type="domain" description="HTH marR-type" evidence="1">
    <location>
        <begin position="7"/>
        <end position="148"/>
    </location>
</feature>
<comment type="caution">
    <text evidence="2">The sequence shown here is derived from an EMBL/GenBank/DDBJ whole genome shotgun (WGS) entry which is preliminary data.</text>
</comment>
<dbReference type="Gene3D" id="1.10.10.10">
    <property type="entry name" value="Winged helix-like DNA-binding domain superfamily/Winged helix DNA-binding domain"/>
    <property type="match status" value="1"/>
</dbReference>
<proteinExistence type="predicted"/>
<dbReference type="GO" id="GO:0003677">
    <property type="term" value="F:DNA binding"/>
    <property type="evidence" value="ECO:0007669"/>
    <property type="project" value="UniProtKB-KW"/>
</dbReference>
<name>A0A370IEQ3_9NOCA</name>
<dbReference type="STRING" id="1210086.GCA_001613105_00598"/>
<evidence type="ECO:0000259" key="1">
    <source>
        <dbReference type="PROSITE" id="PS50995"/>
    </source>
</evidence>
<dbReference type="InterPro" id="IPR036388">
    <property type="entry name" value="WH-like_DNA-bd_sf"/>
</dbReference>
<protein>
    <submittedName>
        <fullName evidence="2">DNA-binding MarR family transcriptional regulator</fullName>
    </submittedName>
</protein>
<dbReference type="PANTHER" id="PTHR33164">
    <property type="entry name" value="TRANSCRIPTIONAL REGULATOR, MARR FAMILY"/>
    <property type="match status" value="1"/>
</dbReference>